<evidence type="ECO:0000313" key="2">
    <source>
        <dbReference type="Proteomes" id="UP000827609"/>
    </source>
</evidence>
<keyword evidence="2" id="KW-1185">Reference proteome</keyword>
<organism evidence="1 2">
    <name type="scientific">Erwinia phage pEa_SNUABM_7</name>
    <dbReference type="NCBI Taxonomy" id="2866695"/>
    <lineage>
        <taxon>Viruses</taxon>
        <taxon>Duplodnaviria</taxon>
        <taxon>Heunggongvirae</taxon>
        <taxon>Uroviricota</taxon>
        <taxon>Caudoviricetes</taxon>
        <taxon>Snuvirus</taxon>
        <taxon>Snuvirus SNUABM7</taxon>
    </lineage>
</organism>
<dbReference type="EMBL" id="MZ475896">
    <property type="protein sequence ID" value="QYW04712.1"/>
    <property type="molecule type" value="Genomic_DNA"/>
</dbReference>
<name>A0AAE7WTE0_9CAUD</name>
<protein>
    <submittedName>
        <fullName evidence="1">Uncharacterized protein</fullName>
    </submittedName>
</protein>
<sequence length="118" mass="13793">MSNNQKLPPNVFKYVMFLLVKDERTNKDRTHIPIIFPRHIMHSDMGDEMRGYAIHNGYVENRYHQTMEPVSAGFVDLNTLSCFGESESMELKSRPEEDSLILREYFKDDGKLPEVPVE</sequence>
<evidence type="ECO:0000313" key="1">
    <source>
        <dbReference type="EMBL" id="QYW04712.1"/>
    </source>
</evidence>
<accession>A0AAE7WTE0</accession>
<reference evidence="1" key="1">
    <citation type="submission" date="2021-06" db="EMBL/GenBank/DDBJ databases">
        <title>Complete genome sequence of Erwinia phage pEa_SNUABM_7.</title>
        <authorList>
            <person name="Kim S.G."/>
            <person name="Park S.C."/>
        </authorList>
    </citation>
    <scope>NUCLEOTIDE SEQUENCE</scope>
</reference>
<gene>
    <name evidence="1" type="ORF">pEaSNUABM7_00044</name>
</gene>
<dbReference type="Proteomes" id="UP000827609">
    <property type="component" value="Segment"/>
</dbReference>
<proteinExistence type="predicted"/>